<comment type="caution">
    <text evidence="1">The sequence shown here is derived from an EMBL/GenBank/DDBJ whole genome shotgun (WGS) entry which is preliminary data.</text>
</comment>
<keyword evidence="2" id="KW-1185">Reference proteome</keyword>
<gene>
    <name evidence="1" type="ORF">GCM10010255_23750</name>
</gene>
<evidence type="ECO:0000313" key="2">
    <source>
        <dbReference type="Proteomes" id="UP001499986"/>
    </source>
</evidence>
<accession>A0ABP5V370</accession>
<dbReference type="Proteomes" id="UP001499986">
    <property type="component" value="Unassembled WGS sequence"/>
</dbReference>
<sequence length="79" mass="8666">MRALRADLRSVRGSRSLLIGFLHLPLSGGEPYRLPPAVGRGWVCLCLSCGPDSVPYRLSGGIVLEMSFVLAVRRRRTEA</sequence>
<name>A0ABP5V370_9ACTN</name>
<dbReference type="EMBL" id="BAAASE010000003">
    <property type="protein sequence ID" value="GAA2393071.1"/>
    <property type="molecule type" value="Genomic_DNA"/>
</dbReference>
<organism evidence="1 2">
    <name type="scientific">Streptomyces coeruleofuscus</name>
    <dbReference type="NCBI Taxonomy" id="66879"/>
    <lineage>
        <taxon>Bacteria</taxon>
        <taxon>Bacillati</taxon>
        <taxon>Actinomycetota</taxon>
        <taxon>Actinomycetes</taxon>
        <taxon>Kitasatosporales</taxon>
        <taxon>Streptomycetaceae</taxon>
        <taxon>Streptomyces</taxon>
    </lineage>
</organism>
<reference evidence="2" key="1">
    <citation type="journal article" date="2019" name="Int. J. Syst. Evol. Microbiol.">
        <title>The Global Catalogue of Microorganisms (GCM) 10K type strain sequencing project: providing services to taxonomists for standard genome sequencing and annotation.</title>
        <authorList>
            <consortium name="The Broad Institute Genomics Platform"/>
            <consortium name="The Broad Institute Genome Sequencing Center for Infectious Disease"/>
            <person name="Wu L."/>
            <person name="Ma J."/>
        </authorList>
    </citation>
    <scope>NUCLEOTIDE SEQUENCE [LARGE SCALE GENOMIC DNA]</scope>
    <source>
        <strain evidence="2">JCM 4358</strain>
    </source>
</reference>
<proteinExistence type="predicted"/>
<evidence type="ECO:0000313" key="1">
    <source>
        <dbReference type="EMBL" id="GAA2393071.1"/>
    </source>
</evidence>
<protein>
    <submittedName>
        <fullName evidence="1">Uncharacterized protein</fullName>
    </submittedName>
</protein>